<evidence type="ECO:0000256" key="1">
    <source>
        <dbReference type="ARBA" id="ARBA00023125"/>
    </source>
</evidence>
<keyword evidence="4" id="KW-1185">Reference proteome</keyword>
<dbReference type="InterPro" id="IPR000551">
    <property type="entry name" value="MerR-type_HTH_dom"/>
</dbReference>
<dbReference type="SUPFAM" id="SSF46955">
    <property type="entry name" value="Putative DNA-binding domain"/>
    <property type="match status" value="1"/>
</dbReference>
<dbReference type="Gene3D" id="1.10.1660.10">
    <property type="match status" value="1"/>
</dbReference>
<dbReference type="Pfam" id="PF13411">
    <property type="entry name" value="MerR_1"/>
    <property type="match status" value="1"/>
</dbReference>
<dbReference type="Gene3D" id="3.20.80.10">
    <property type="entry name" value="Regulatory factor, effector binding domain"/>
    <property type="match status" value="1"/>
</dbReference>
<feature type="domain" description="HTH merR-type" evidence="2">
    <location>
        <begin position="3"/>
        <end position="73"/>
    </location>
</feature>
<organism evidence="3 4">
    <name type="scientific">Acanthopleuribacter pedis</name>
    <dbReference type="NCBI Taxonomy" id="442870"/>
    <lineage>
        <taxon>Bacteria</taxon>
        <taxon>Pseudomonadati</taxon>
        <taxon>Acidobacteriota</taxon>
        <taxon>Holophagae</taxon>
        <taxon>Acanthopleuribacterales</taxon>
        <taxon>Acanthopleuribacteraceae</taxon>
        <taxon>Acanthopleuribacter</taxon>
    </lineage>
</organism>
<dbReference type="InterPro" id="IPR009061">
    <property type="entry name" value="DNA-bd_dom_put_sf"/>
</dbReference>
<evidence type="ECO:0000259" key="2">
    <source>
        <dbReference type="PROSITE" id="PS50937"/>
    </source>
</evidence>
<dbReference type="InterPro" id="IPR011256">
    <property type="entry name" value="Reg_factor_effector_dom_sf"/>
</dbReference>
<dbReference type="PROSITE" id="PS50937">
    <property type="entry name" value="HTH_MERR_2"/>
    <property type="match status" value="1"/>
</dbReference>
<dbReference type="SMART" id="SM00422">
    <property type="entry name" value="HTH_MERR"/>
    <property type="match status" value="1"/>
</dbReference>
<dbReference type="CDD" id="cd01107">
    <property type="entry name" value="HTH_BmrR"/>
    <property type="match status" value="1"/>
</dbReference>
<keyword evidence="1" id="KW-0238">DNA-binding</keyword>
<dbReference type="AlphaFoldDB" id="A0A8J7U6G0"/>
<dbReference type="Proteomes" id="UP000664417">
    <property type="component" value="Unassembled WGS sequence"/>
</dbReference>
<sequence length="284" mass="31158">MIMFRVGAFSKIARVSKRLLHHYDHIGLFQPCHVAEDTGYRFYSVNQLPELNRILALRDLGLSLEQITQLVQKGVSNEEIRGMLLMRKAEVEQDLLASQRRLRGIEARLQHNETAEAPLDIVVKAIPEQGFLATSARLATLEDGLRLTTEIVTEVPRQVGAGVLGPFLCIVHGDAFRLEDNAVELGFVLNKAVAAPVVLGDGLVLQPKTLAAVPTMATSYQSGGPDPIIAAFGQIARWIEANHYCMAGPYRELFFDFGLGADPNGIVVELQVPVAKNESPPRQS</sequence>
<dbReference type="PANTHER" id="PTHR30204">
    <property type="entry name" value="REDOX-CYCLING DRUG-SENSING TRANSCRIPTIONAL ACTIVATOR SOXR"/>
    <property type="match status" value="1"/>
</dbReference>
<name>A0A8J7U6G0_9BACT</name>
<protein>
    <submittedName>
        <fullName evidence="3">MerR family transcriptional regulator</fullName>
    </submittedName>
</protein>
<dbReference type="GO" id="GO:0003700">
    <property type="term" value="F:DNA-binding transcription factor activity"/>
    <property type="evidence" value="ECO:0007669"/>
    <property type="project" value="InterPro"/>
</dbReference>
<dbReference type="InterPro" id="IPR047057">
    <property type="entry name" value="MerR_fam"/>
</dbReference>
<evidence type="ECO:0000313" key="4">
    <source>
        <dbReference type="Proteomes" id="UP000664417"/>
    </source>
</evidence>
<dbReference type="EMBL" id="JAFREP010000024">
    <property type="protein sequence ID" value="MBO1321418.1"/>
    <property type="molecule type" value="Genomic_DNA"/>
</dbReference>
<dbReference type="PROSITE" id="PS00552">
    <property type="entry name" value="HTH_MERR_1"/>
    <property type="match status" value="1"/>
</dbReference>
<comment type="caution">
    <text evidence="3">The sequence shown here is derived from an EMBL/GenBank/DDBJ whole genome shotgun (WGS) entry which is preliminary data.</text>
</comment>
<dbReference type="PANTHER" id="PTHR30204:SF97">
    <property type="entry name" value="MERR FAMILY REGULATORY PROTEIN"/>
    <property type="match status" value="1"/>
</dbReference>
<reference evidence="3" key="1">
    <citation type="submission" date="2021-03" db="EMBL/GenBank/DDBJ databases">
        <authorList>
            <person name="Wang G."/>
        </authorList>
    </citation>
    <scope>NUCLEOTIDE SEQUENCE</scope>
    <source>
        <strain evidence="3">KCTC 12899</strain>
    </source>
</reference>
<gene>
    <name evidence="3" type="ORF">J3U88_23250</name>
</gene>
<dbReference type="GO" id="GO:0003677">
    <property type="term" value="F:DNA binding"/>
    <property type="evidence" value="ECO:0007669"/>
    <property type="project" value="UniProtKB-KW"/>
</dbReference>
<accession>A0A8J7U6G0</accession>
<proteinExistence type="predicted"/>
<evidence type="ECO:0000313" key="3">
    <source>
        <dbReference type="EMBL" id="MBO1321418.1"/>
    </source>
</evidence>